<keyword evidence="5" id="KW-0809">Transit peptide</keyword>
<evidence type="ECO:0000256" key="10">
    <source>
        <dbReference type="ARBA" id="ARBA00040751"/>
    </source>
</evidence>
<evidence type="ECO:0000256" key="7">
    <source>
        <dbReference type="ARBA" id="ARBA00023128"/>
    </source>
</evidence>
<dbReference type="SUPFAM" id="SSF63411">
    <property type="entry name" value="LuxS/MPP-like metallohydrolase"/>
    <property type="match status" value="2"/>
</dbReference>
<dbReference type="OrthoDB" id="6369905at2759"/>
<evidence type="ECO:0000256" key="9">
    <source>
        <dbReference type="ARBA" id="ARBA00038146"/>
    </source>
</evidence>
<dbReference type="PANTHER" id="PTHR11851:SF209">
    <property type="entry name" value="CYTOCHROME B-C1 COMPLEX SUBUNIT 2, MITOCHONDRIAL"/>
    <property type="match status" value="1"/>
</dbReference>
<reference evidence="14 15" key="1">
    <citation type="submission" date="2020-05" db="EMBL/GenBank/DDBJ databases">
        <authorList>
            <person name="Casaregola S."/>
            <person name="Devillers H."/>
            <person name="Grondin C."/>
        </authorList>
    </citation>
    <scope>NUCLEOTIDE SEQUENCE [LARGE SCALE GENOMIC DNA]</scope>
    <source>
        <strain evidence="14 15">CLIB 1767</strain>
    </source>
</reference>
<dbReference type="GeneID" id="64860365"/>
<keyword evidence="8" id="KW-0472">Membrane</keyword>
<comment type="similarity">
    <text evidence="9">Belongs to the peptidase M16 family. UQCRC2/QCR2 subfamily.</text>
</comment>
<dbReference type="AlphaFoldDB" id="A0A8H2VL21"/>
<dbReference type="RefSeq" id="XP_041409094.1">
    <property type="nucleotide sequence ID" value="XM_041553160.1"/>
</dbReference>
<evidence type="ECO:0000256" key="3">
    <source>
        <dbReference type="ARBA" id="ARBA00022660"/>
    </source>
</evidence>
<evidence type="ECO:0000256" key="11">
    <source>
        <dbReference type="ARBA" id="ARBA00041372"/>
    </source>
</evidence>
<protein>
    <recommendedName>
        <fullName evidence="10">Cytochrome b-c1 complex subunit 2, mitochondrial</fullName>
    </recommendedName>
    <alternativeName>
        <fullName evidence="12">Complex III subunit 2</fullName>
    </alternativeName>
    <alternativeName>
        <fullName evidence="11">Core protein II</fullName>
    </alternativeName>
</protein>
<comment type="caution">
    <text evidence="14">The sequence shown here is derived from an EMBL/GenBank/DDBJ whole genome shotgun (WGS) entry which is preliminary data.</text>
</comment>
<keyword evidence="15" id="KW-1185">Reference proteome</keyword>
<feature type="domain" description="Peptidase M16 N-terminal" evidence="13">
    <location>
        <begin position="25"/>
        <end position="161"/>
    </location>
</feature>
<evidence type="ECO:0000256" key="6">
    <source>
        <dbReference type="ARBA" id="ARBA00022982"/>
    </source>
</evidence>
<dbReference type="FunFam" id="3.30.830.10:FF:000021">
    <property type="entry name" value="Cytochrome b-c1 complex subunit 2"/>
    <property type="match status" value="1"/>
</dbReference>
<accession>A0A8H2VL21</accession>
<evidence type="ECO:0000256" key="8">
    <source>
        <dbReference type="ARBA" id="ARBA00023136"/>
    </source>
</evidence>
<evidence type="ECO:0000313" key="15">
    <source>
        <dbReference type="Proteomes" id="UP000644660"/>
    </source>
</evidence>
<proteinExistence type="inferred from homology"/>
<keyword evidence="2" id="KW-0813">Transport</keyword>
<evidence type="ECO:0000259" key="13">
    <source>
        <dbReference type="Pfam" id="PF00675"/>
    </source>
</evidence>
<dbReference type="GO" id="GO:0005743">
    <property type="term" value="C:mitochondrial inner membrane"/>
    <property type="evidence" value="ECO:0007669"/>
    <property type="project" value="UniProtKB-SubCell"/>
</dbReference>
<gene>
    <name evidence="14" type="ORF">KABA2_13S06468</name>
</gene>
<dbReference type="Pfam" id="PF00675">
    <property type="entry name" value="Peptidase_M16"/>
    <property type="match status" value="1"/>
</dbReference>
<dbReference type="GO" id="GO:0046872">
    <property type="term" value="F:metal ion binding"/>
    <property type="evidence" value="ECO:0007669"/>
    <property type="project" value="InterPro"/>
</dbReference>
<dbReference type="EMBL" id="CAEFZW010000013">
    <property type="protein sequence ID" value="CAB4257250.1"/>
    <property type="molecule type" value="Genomic_DNA"/>
</dbReference>
<name>A0A8H2VL21_9SACH</name>
<dbReference type="Proteomes" id="UP000644660">
    <property type="component" value="Unassembled WGS sequence"/>
</dbReference>
<dbReference type="InterPro" id="IPR050361">
    <property type="entry name" value="MPP/UQCRC_Complex"/>
</dbReference>
<evidence type="ECO:0000256" key="1">
    <source>
        <dbReference type="ARBA" id="ARBA00004443"/>
    </source>
</evidence>
<dbReference type="InterPro" id="IPR011249">
    <property type="entry name" value="Metalloenz_LuxS/M16"/>
</dbReference>
<evidence type="ECO:0000313" key="14">
    <source>
        <dbReference type="EMBL" id="CAB4257250.1"/>
    </source>
</evidence>
<keyword evidence="4" id="KW-0999">Mitochondrion inner membrane</keyword>
<comment type="subcellular location">
    <subcellularLocation>
        <location evidence="1">Mitochondrion inner membrane</location>
        <topology evidence="1">Peripheral membrane protein</topology>
        <orientation evidence="1">Matrix side</orientation>
    </subcellularLocation>
</comment>
<keyword evidence="3" id="KW-0679">Respiratory chain</keyword>
<dbReference type="InterPro" id="IPR011765">
    <property type="entry name" value="Pept_M16_N"/>
</dbReference>
<sequence>MFSKTIKSQLVKQSIRRYTINSLDTAGQTSTLAVKVHAGSRYADKDGLAHLLSRFNFQTTNDKSALRLVRESELLGGRLESTIDREFITLKATFLKENLPYYLNAIANVLYKTSFRPHELVESVAPAAGYDLAVAQHNPIKIAEDALYNVTYRSDLGKPLLFDGVEEITLDDIKAYANKVYTQENIEIEGFGINENDLKRLVADSLINTLPKGSSLKVAKEPKSFVGESRIRSQGTSVAAISIPVIKGSIPEYEVLKAYLTSPLYPLSDAIDTVSFDKFNGSHGLFSLYVKGSDATVVAKNIKEIVASLKKGQDISVAKELAQVETSLANEQSVLPEAQEVLKVDTVKNFKLGKFSYVAIGDASKLPFLDEF</sequence>
<keyword evidence="6" id="KW-0249">Electron transport</keyword>
<organism evidence="14 15">
    <name type="scientific">Maudiozyma barnettii</name>
    <dbReference type="NCBI Taxonomy" id="61262"/>
    <lineage>
        <taxon>Eukaryota</taxon>
        <taxon>Fungi</taxon>
        <taxon>Dikarya</taxon>
        <taxon>Ascomycota</taxon>
        <taxon>Saccharomycotina</taxon>
        <taxon>Saccharomycetes</taxon>
        <taxon>Saccharomycetales</taxon>
        <taxon>Saccharomycetaceae</taxon>
        <taxon>Maudiozyma</taxon>
    </lineage>
</organism>
<keyword evidence="7" id="KW-0496">Mitochondrion</keyword>
<evidence type="ECO:0000256" key="4">
    <source>
        <dbReference type="ARBA" id="ARBA00022792"/>
    </source>
</evidence>
<dbReference type="PANTHER" id="PTHR11851">
    <property type="entry name" value="METALLOPROTEASE"/>
    <property type="match status" value="1"/>
</dbReference>
<evidence type="ECO:0000256" key="5">
    <source>
        <dbReference type="ARBA" id="ARBA00022946"/>
    </source>
</evidence>
<evidence type="ECO:0000256" key="12">
    <source>
        <dbReference type="ARBA" id="ARBA00041778"/>
    </source>
</evidence>
<evidence type="ECO:0000256" key="2">
    <source>
        <dbReference type="ARBA" id="ARBA00022448"/>
    </source>
</evidence>
<dbReference type="Gene3D" id="3.30.830.10">
    <property type="entry name" value="Metalloenzyme, LuxS/M16 peptidase-like"/>
    <property type="match status" value="2"/>
</dbReference>